<proteinExistence type="inferred from homology"/>
<comment type="function">
    <text evidence="1">Catalyzes the hydrolysis of the gamma-glutamyl amide bond of hercynyl-gamma-L-glutamyl-L-cysteine sulfoxide to produce hercynylcysteine sulfoxide, a step in the biosynthesis pathway of ergothioneine.</text>
</comment>
<name>A0ABW1K5K4_9ACTN</name>
<comment type="caution">
    <text evidence="4">The sequence shown here is derived from an EMBL/GenBank/DDBJ whole genome shotgun (WGS) entry which is preliminary data.</text>
</comment>
<dbReference type="Gene3D" id="3.60.20.10">
    <property type="entry name" value="Glutamine Phosphoribosylpyrophosphate, subunit 1, domain 1"/>
    <property type="match status" value="1"/>
</dbReference>
<dbReference type="PROSITE" id="PS51278">
    <property type="entry name" value="GATASE_TYPE_2"/>
    <property type="match status" value="1"/>
</dbReference>
<evidence type="ECO:0000313" key="5">
    <source>
        <dbReference type="Proteomes" id="UP001596203"/>
    </source>
</evidence>
<reference evidence="5" key="1">
    <citation type="journal article" date="2019" name="Int. J. Syst. Evol. Microbiol.">
        <title>The Global Catalogue of Microorganisms (GCM) 10K type strain sequencing project: providing services to taxonomists for standard genome sequencing and annotation.</title>
        <authorList>
            <consortium name="The Broad Institute Genomics Platform"/>
            <consortium name="The Broad Institute Genome Sequencing Center for Infectious Disease"/>
            <person name="Wu L."/>
            <person name="Ma J."/>
        </authorList>
    </citation>
    <scope>NUCLEOTIDE SEQUENCE [LARGE SCALE GENOMIC DNA]</scope>
    <source>
        <strain evidence="5">ZS-35-S2</strain>
    </source>
</reference>
<dbReference type="InterPro" id="IPR017808">
    <property type="entry name" value="EgtC"/>
</dbReference>
<dbReference type="InterPro" id="IPR029055">
    <property type="entry name" value="Ntn_hydrolases_N"/>
</dbReference>
<dbReference type="PANTHER" id="PTHR43187">
    <property type="entry name" value="GLUTAMINE AMIDOTRANSFERASE DUG3-RELATED"/>
    <property type="match status" value="1"/>
</dbReference>
<dbReference type="InterPro" id="IPR017932">
    <property type="entry name" value="GATase_2_dom"/>
</dbReference>
<gene>
    <name evidence="1 4" type="primary">egtC</name>
    <name evidence="4" type="ORF">ACFP2T_11940</name>
</gene>
<evidence type="ECO:0000256" key="2">
    <source>
        <dbReference type="SAM" id="MobiDB-lite"/>
    </source>
</evidence>
<evidence type="ECO:0000313" key="4">
    <source>
        <dbReference type="EMBL" id="MFC6016915.1"/>
    </source>
</evidence>
<dbReference type="Proteomes" id="UP001596203">
    <property type="component" value="Unassembled WGS sequence"/>
</dbReference>
<dbReference type="InterPro" id="IPR052373">
    <property type="entry name" value="Gamma-glu_amide_hydrolase"/>
</dbReference>
<keyword evidence="5" id="KW-1185">Reference proteome</keyword>
<dbReference type="RefSeq" id="WP_377420728.1">
    <property type="nucleotide sequence ID" value="NZ_JBHSPR010000008.1"/>
</dbReference>
<keyword evidence="1" id="KW-0378">Hydrolase</keyword>
<dbReference type="InterPro" id="IPR032889">
    <property type="entry name" value="EgtC_Actinobacteria"/>
</dbReference>
<dbReference type="EC" id="3.5.1.118" evidence="1"/>
<comment type="pathway">
    <text evidence="1">Amino-acid biosynthesis; ergothioneine biosynthesis.</text>
</comment>
<dbReference type="HAMAP" id="MF_02036">
    <property type="entry name" value="EgtC"/>
    <property type="match status" value="1"/>
</dbReference>
<sequence>MCRHLAYLGPPVPLGALVFDPPHSLARQSWAPRDMRGGGTVNADGFGVGWYGAAAEPVRYRRADPIWTDLTLPALAASTVSGAVLAAVRSATVGMPVVETAAAPFAEGPWLFSLNGLIRGWPDSVAELAGRLPTRDLLTLDAPTDAALLWALVRHRLRAGAAAPEAVAETVREVAAAAPGSRLNLLLTDGHLLVATAAGHALSARATEESALLCSEPLDDEPGWRPVPDGTLVLATAGLLELRPIEGAGAPGRGRLERIEDRHQPLRRDGGSTGPAP</sequence>
<protein>
    <recommendedName>
        <fullName evidence="1">Gamma-glutamyl-hercynylcysteine sulfoxide hydrolase</fullName>
        <ecNumber evidence="1">3.5.1.118</ecNumber>
    </recommendedName>
    <alternativeName>
        <fullName evidence="1">Gamma-glutamyl hercynylcysteine S-oxide hydrolase</fullName>
    </alternativeName>
</protein>
<organism evidence="4 5">
    <name type="scientific">Plantactinospora solaniradicis</name>
    <dbReference type="NCBI Taxonomy" id="1723736"/>
    <lineage>
        <taxon>Bacteria</taxon>
        <taxon>Bacillati</taxon>
        <taxon>Actinomycetota</taxon>
        <taxon>Actinomycetes</taxon>
        <taxon>Micromonosporales</taxon>
        <taxon>Micromonosporaceae</taxon>
        <taxon>Plantactinospora</taxon>
    </lineage>
</organism>
<accession>A0ABW1K5K4</accession>
<dbReference type="PANTHER" id="PTHR43187:SF2">
    <property type="entry name" value="GAMMA-GLUTAMYL-HERCYNYLCYSTEINE SULFOXIDE HYDROLASE"/>
    <property type="match status" value="1"/>
</dbReference>
<keyword evidence="1" id="KW-0315">Glutamine amidotransferase</keyword>
<dbReference type="CDD" id="cd01908">
    <property type="entry name" value="YafJ"/>
    <property type="match status" value="1"/>
</dbReference>
<feature type="domain" description="Glutamine amidotransferase type-2" evidence="3">
    <location>
        <begin position="2"/>
        <end position="277"/>
    </location>
</feature>
<dbReference type="SUPFAM" id="SSF56235">
    <property type="entry name" value="N-terminal nucleophile aminohydrolases (Ntn hydrolases)"/>
    <property type="match status" value="1"/>
</dbReference>
<feature type="region of interest" description="Disordered" evidence="2">
    <location>
        <begin position="246"/>
        <end position="277"/>
    </location>
</feature>
<comment type="catalytic activity">
    <reaction evidence="1">
        <text>gamma-L-glutamyl-hercynylcysteine S-oxide + H2O = S-(hercyn-2-yl)-L-cysteine S-oxide + L-glutamate</text>
        <dbReference type="Rhea" id="RHEA:42684"/>
        <dbReference type="ChEBI" id="CHEBI:15377"/>
        <dbReference type="ChEBI" id="CHEBI:29985"/>
        <dbReference type="ChEBI" id="CHEBI:82703"/>
        <dbReference type="ChEBI" id="CHEBI:82706"/>
        <dbReference type="EC" id="3.5.1.118"/>
    </reaction>
</comment>
<dbReference type="NCBIfam" id="TIGR03442">
    <property type="entry name" value="ergothioneine biosynthesis protein EgtC"/>
    <property type="match status" value="1"/>
</dbReference>
<evidence type="ECO:0000259" key="3">
    <source>
        <dbReference type="PROSITE" id="PS51278"/>
    </source>
</evidence>
<dbReference type="EMBL" id="JBHSPR010000008">
    <property type="protein sequence ID" value="MFC6016915.1"/>
    <property type="molecule type" value="Genomic_DNA"/>
</dbReference>
<feature type="compositionally biased region" description="Basic and acidic residues" evidence="2">
    <location>
        <begin position="254"/>
        <end position="270"/>
    </location>
</feature>
<evidence type="ECO:0000256" key="1">
    <source>
        <dbReference type="HAMAP-Rule" id="MF_02036"/>
    </source>
</evidence>